<organism evidence="4">
    <name type="scientific">Thiothrix subterranea</name>
    <dbReference type="NCBI Taxonomy" id="2735563"/>
    <lineage>
        <taxon>Bacteria</taxon>
        <taxon>Pseudomonadati</taxon>
        <taxon>Pseudomonadota</taxon>
        <taxon>Gammaproteobacteria</taxon>
        <taxon>Thiotrichales</taxon>
        <taxon>Thiotrichaceae</taxon>
        <taxon>Thiothrix</taxon>
    </lineage>
</organism>
<reference evidence="4 5" key="1">
    <citation type="submission" date="2023-08" db="EMBL/GenBank/DDBJ databases">
        <title>New molecular markers tilS and rpoB for phylogenetic and monitoring studies of the genus Thiothrix biodiversity.</title>
        <authorList>
            <person name="Ravin N.V."/>
            <person name="Smolyakov D."/>
            <person name="Markov N.D."/>
            <person name="Beletsky A.V."/>
            <person name="Mardanov A.V."/>
            <person name="Rudenko T.S."/>
            <person name="Grabovich M.Y."/>
        </authorList>
    </citation>
    <scope>NUCLEOTIDE SEQUENCE</scope>
    <source>
        <strain evidence="4">DNT52</strain>
        <strain evidence="3 5">H33</strain>
    </source>
</reference>
<evidence type="ECO:0000313" key="4">
    <source>
        <dbReference type="EMBL" id="WML86276.1"/>
    </source>
</evidence>
<gene>
    <name evidence="3" type="ORF">RCC75_12185</name>
    <name evidence="4" type="ORF">RCG00_18530</name>
</gene>
<dbReference type="GO" id="GO:0055085">
    <property type="term" value="P:transmembrane transport"/>
    <property type="evidence" value="ECO:0007669"/>
    <property type="project" value="InterPro"/>
</dbReference>
<keyword evidence="1 2" id="KW-0732">Signal</keyword>
<dbReference type="Proteomes" id="UP001229862">
    <property type="component" value="Chromosome"/>
</dbReference>
<sequence>MKKINAGVVLGVALFTSATLVQADELKFAHFAPVKYPLHGGLFVPLSEQIAKDTAGKLTIRVYPGGELGPGPDKQYDRVVDGVADIVYGLPGYTASQFPLTLVTEIPGVLKPDTGTQALWKNISSLDGEFKRVKLLGIWNNPESVLMTKAKPIRTFEDLKGLKIRVSSRNVGDVLTAWGATPVSMPITEVYNAMSTGVIDGVYTDASVLKSFKLEEVTQYVSKGMDSALSPLFIIMNRDAWNGLGDAEKAALDKITGVEISEKGRKIQADHADSALKAFTGGAKEVITLADTETAKFNEASAKLLKATVAELDGKGLKASDLVSALKQ</sequence>
<feature type="signal peptide" evidence="2">
    <location>
        <begin position="1"/>
        <end position="23"/>
    </location>
</feature>
<keyword evidence="5" id="KW-1185">Reference proteome</keyword>
<protein>
    <submittedName>
        <fullName evidence="4">TRAP transporter substrate-binding protein</fullName>
    </submittedName>
</protein>
<evidence type="ECO:0000313" key="5">
    <source>
        <dbReference type="Proteomes" id="UP001223336"/>
    </source>
</evidence>
<feature type="chain" id="PRO_5041252994" evidence="2">
    <location>
        <begin position="24"/>
        <end position="328"/>
    </location>
</feature>
<dbReference type="SUPFAM" id="SSF53850">
    <property type="entry name" value="Periplasmic binding protein-like II"/>
    <property type="match status" value="1"/>
</dbReference>
<dbReference type="Proteomes" id="UP001223336">
    <property type="component" value="Unassembled WGS sequence"/>
</dbReference>
<dbReference type="PANTHER" id="PTHR33376">
    <property type="match status" value="1"/>
</dbReference>
<evidence type="ECO:0000256" key="1">
    <source>
        <dbReference type="ARBA" id="ARBA00022729"/>
    </source>
</evidence>
<name>A0AA51MNE7_9GAMM</name>
<accession>A0AA51MNE7</accession>
<dbReference type="Gene3D" id="3.40.190.170">
    <property type="entry name" value="Bacterial extracellular solute-binding protein, family 7"/>
    <property type="match status" value="1"/>
</dbReference>
<dbReference type="InterPro" id="IPR018389">
    <property type="entry name" value="DctP_fam"/>
</dbReference>
<dbReference type="PANTHER" id="PTHR33376:SF15">
    <property type="entry name" value="BLL6794 PROTEIN"/>
    <property type="match status" value="1"/>
</dbReference>
<evidence type="ECO:0000256" key="2">
    <source>
        <dbReference type="SAM" id="SignalP"/>
    </source>
</evidence>
<evidence type="ECO:0000313" key="3">
    <source>
        <dbReference type="EMBL" id="MDQ5769293.1"/>
    </source>
</evidence>
<dbReference type="InterPro" id="IPR038404">
    <property type="entry name" value="TRAP_DctP_sf"/>
</dbReference>
<dbReference type="NCBIfam" id="NF037995">
    <property type="entry name" value="TRAP_S1"/>
    <property type="match status" value="1"/>
</dbReference>
<dbReference type="EMBL" id="CP133217">
    <property type="protein sequence ID" value="WML86276.1"/>
    <property type="molecule type" value="Genomic_DNA"/>
</dbReference>
<dbReference type="Pfam" id="PF03480">
    <property type="entry name" value="DctP"/>
    <property type="match status" value="1"/>
</dbReference>
<dbReference type="CDD" id="cd13665">
    <property type="entry name" value="PBP2_TRAP_Dctp3_4"/>
    <property type="match status" value="1"/>
</dbReference>
<proteinExistence type="predicted"/>
<dbReference type="RefSeq" id="WP_308135185.1">
    <property type="nucleotide sequence ID" value="NZ_CP133217.1"/>
</dbReference>
<dbReference type="EMBL" id="JAVFKN010000015">
    <property type="protein sequence ID" value="MDQ5769293.1"/>
    <property type="molecule type" value="Genomic_DNA"/>
</dbReference>
<dbReference type="AlphaFoldDB" id="A0AA51MNE7"/>